<keyword evidence="3" id="KW-1185">Reference proteome</keyword>
<reference evidence="2 3" key="1">
    <citation type="submission" date="2023-02" db="EMBL/GenBank/DDBJ databases">
        <title>Dictyobacter halimunensis sp. nov., a new member of the class Ktedonobacteria from forest soil in a geothermal area.</title>
        <authorList>
            <person name="Rachmania M.K."/>
            <person name="Ningsih F."/>
            <person name="Sakai Y."/>
            <person name="Yabe S."/>
            <person name="Yokota A."/>
            <person name="Sjamsuridzal W."/>
        </authorList>
    </citation>
    <scope>NUCLEOTIDE SEQUENCE [LARGE SCALE GENOMIC DNA]</scope>
    <source>
        <strain evidence="2 3">S3.2.2.5</strain>
    </source>
</reference>
<keyword evidence="1" id="KW-0472">Membrane</keyword>
<dbReference type="Proteomes" id="UP001344906">
    <property type="component" value="Unassembled WGS sequence"/>
</dbReference>
<name>A0ABQ6G0A8_9CHLR</name>
<feature type="transmembrane region" description="Helical" evidence="1">
    <location>
        <begin position="21"/>
        <end position="40"/>
    </location>
</feature>
<organism evidence="2 3">
    <name type="scientific">Dictyobacter halimunensis</name>
    <dbReference type="NCBI Taxonomy" id="3026934"/>
    <lineage>
        <taxon>Bacteria</taxon>
        <taxon>Bacillati</taxon>
        <taxon>Chloroflexota</taxon>
        <taxon>Ktedonobacteria</taxon>
        <taxon>Ktedonobacterales</taxon>
        <taxon>Dictyobacteraceae</taxon>
        <taxon>Dictyobacter</taxon>
    </lineage>
</organism>
<evidence type="ECO:0000313" key="3">
    <source>
        <dbReference type="Proteomes" id="UP001344906"/>
    </source>
</evidence>
<protein>
    <recommendedName>
        <fullName evidence="4">H repeat-associated protein N-terminal domain-containing protein</fullName>
    </recommendedName>
</protein>
<keyword evidence="1" id="KW-1133">Transmembrane helix</keyword>
<dbReference type="EMBL" id="BSRI01000002">
    <property type="protein sequence ID" value="GLV58229.1"/>
    <property type="molecule type" value="Genomic_DNA"/>
</dbReference>
<evidence type="ECO:0000256" key="1">
    <source>
        <dbReference type="SAM" id="Phobius"/>
    </source>
</evidence>
<comment type="caution">
    <text evidence="2">The sequence shown here is derived from an EMBL/GenBank/DDBJ whole genome shotgun (WGS) entry which is preliminary data.</text>
</comment>
<accession>A0ABQ6G0A8</accession>
<keyword evidence="1" id="KW-0812">Transmembrane</keyword>
<evidence type="ECO:0008006" key="4">
    <source>
        <dbReference type="Google" id="ProtNLM"/>
    </source>
</evidence>
<proteinExistence type="predicted"/>
<gene>
    <name evidence="2" type="ORF">KDH_50620</name>
</gene>
<evidence type="ECO:0000313" key="2">
    <source>
        <dbReference type="EMBL" id="GLV58229.1"/>
    </source>
</evidence>
<sequence length="62" mass="7106">MISWPIFPKQYNKKQGHHYDLAVVPLLFIGFLFHMNAHALQEAAADLGTMLDGHATRDKMRI</sequence>